<dbReference type="Gene3D" id="3.20.20.70">
    <property type="entry name" value="Aldolase class I"/>
    <property type="match status" value="1"/>
</dbReference>
<comment type="similarity">
    <text evidence="1 5">Belongs to the HisA/HisF family.</text>
</comment>
<dbReference type="PANTHER" id="PTHR43090:SF2">
    <property type="entry name" value="1-(5-PHOSPHORIBOSYL)-5-[(5-PHOSPHORIBOSYLAMINO)METHYLIDENEAMINO] IMIDAZOLE-4-CARBOXAMIDE ISOMERASE"/>
    <property type="match status" value="1"/>
</dbReference>
<dbReference type="EC" id="5.3.1.16" evidence="6"/>
<keyword evidence="7" id="KW-1185">Reference proteome</keyword>
<keyword evidence="3 5" id="KW-0368">Histidine biosynthesis</keyword>
<dbReference type="GO" id="GO:0000162">
    <property type="term" value="P:L-tryptophan biosynthetic process"/>
    <property type="evidence" value="ECO:0007669"/>
    <property type="project" value="TreeGrafter"/>
</dbReference>
<dbReference type="CDD" id="cd04723">
    <property type="entry name" value="HisA_HisF"/>
    <property type="match status" value="1"/>
</dbReference>
<protein>
    <submittedName>
        <fullName evidence="6">Phosphoribosylformimino-5-aminoimidazole carboxamide ribotide isomerase</fullName>
        <ecNumber evidence="6">5.3.1.16</ecNumber>
    </submittedName>
</protein>
<comment type="pathway">
    <text evidence="4">Amino-acid biosynthesis.</text>
</comment>
<keyword evidence="2 5" id="KW-0028">Amino-acid biosynthesis</keyword>
<dbReference type="GO" id="GO:0000105">
    <property type="term" value="P:L-histidine biosynthetic process"/>
    <property type="evidence" value="ECO:0007669"/>
    <property type="project" value="UniProtKB-KW"/>
</dbReference>
<evidence type="ECO:0000256" key="4">
    <source>
        <dbReference type="ARBA" id="ARBA00029440"/>
    </source>
</evidence>
<evidence type="ECO:0000256" key="2">
    <source>
        <dbReference type="ARBA" id="ARBA00022605"/>
    </source>
</evidence>
<sequence length="224" mass="25056">MKIIPVIDIRAGQVVAARAGQRAGYQPLRSPLAESSEPLAVITGLRALYRFDTIYVADLDAIQGHNPQYALIEHLLEQLSDCAFWVDAGRIDNIPVLDNKRLRPVIGTENLATGETQKQLAQWPRAILSLDFMNETAIGDRDIHEHGEQWPADVIVMTLDQVGLNRGPDYERLQQLQRQAPDRHLYAAGGVRDDTDLQRLDDMGIHGALVSSALHRQTIRACRR</sequence>
<dbReference type="InterPro" id="IPR011060">
    <property type="entry name" value="RibuloseP-bd_barrel"/>
</dbReference>
<name>A0AAE3HLC6_9GAMM</name>
<evidence type="ECO:0000256" key="5">
    <source>
        <dbReference type="RuleBase" id="RU003657"/>
    </source>
</evidence>
<dbReference type="PANTHER" id="PTHR43090">
    <property type="entry name" value="1-(5-PHOSPHORIBOSYL)-5-[(5-PHOSPHORIBOSYLAMINO)METHYLIDENEAMINO] IMIDAZOLE-4-CARBOXAMIDE ISOMERASE"/>
    <property type="match status" value="1"/>
</dbReference>
<evidence type="ECO:0000256" key="3">
    <source>
        <dbReference type="ARBA" id="ARBA00023102"/>
    </source>
</evidence>
<accession>A0AAE3HLC6</accession>
<evidence type="ECO:0000313" key="7">
    <source>
        <dbReference type="Proteomes" id="UP001204445"/>
    </source>
</evidence>
<dbReference type="EMBL" id="JANUCT010000023">
    <property type="protein sequence ID" value="MCS3904470.1"/>
    <property type="molecule type" value="Genomic_DNA"/>
</dbReference>
<dbReference type="GO" id="GO:0003949">
    <property type="term" value="F:1-(5-phosphoribosyl)-5-[(5-phosphoribosylamino)methylideneamino]imidazole-4-carboxamide isomerase activity"/>
    <property type="evidence" value="ECO:0007669"/>
    <property type="project" value="UniProtKB-EC"/>
</dbReference>
<dbReference type="AlphaFoldDB" id="A0AAE3HLC6"/>
<evidence type="ECO:0000313" key="6">
    <source>
        <dbReference type="EMBL" id="MCS3904470.1"/>
    </source>
</evidence>
<reference evidence="6" key="1">
    <citation type="submission" date="2022-08" db="EMBL/GenBank/DDBJ databases">
        <title>Genomic Encyclopedia of Type Strains, Phase III (KMG-III): the genomes of soil and plant-associated and newly described type strains.</title>
        <authorList>
            <person name="Whitman W."/>
        </authorList>
    </citation>
    <scope>NUCLEOTIDE SEQUENCE</scope>
    <source>
        <strain evidence="6">HMT 1</strain>
    </source>
</reference>
<comment type="caution">
    <text evidence="6">The sequence shown here is derived from an EMBL/GenBank/DDBJ whole genome shotgun (WGS) entry which is preliminary data.</text>
</comment>
<organism evidence="6 7">
    <name type="scientific">Methylohalomonas lacus</name>
    <dbReference type="NCBI Taxonomy" id="398773"/>
    <lineage>
        <taxon>Bacteria</taxon>
        <taxon>Pseudomonadati</taxon>
        <taxon>Pseudomonadota</taxon>
        <taxon>Gammaproteobacteria</taxon>
        <taxon>Methylohalomonadales</taxon>
        <taxon>Methylohalomonadaceae</taxon>
        <taxon>Methylohalomonas</taxon>
    </lineage>
</organism>
<dbReference type="InterPro" id="IPR044524">
    <property type="entry name" value="Isoase_HisA-like"/>
</dbReference>
<dbReference type="Proteomes" id="UP001204445">
    <property type="component" value="Unassembled WGS sequence"/>
</dbReference>
<evidence type="ECO:0000256" key="1">
    <source>
        <dbReference type="ARBA" id="ARBA00009667"/>
    </source>
</evidence>
<dbReference type="InterPro" id="IPR013785">
    <property type="entry name" value="Aldolase_TIM"/>
</dbReference>
<dbReference type="GO" id="GO:0005737">
    <property type="term" value="C:cytoplasm"/>
    <property type="evidence" value="ECO:0007669"/>
    <property type="project" value="TreeGrafter"/>
</dbReference>
<proteinExistence type="inferred from homology"/>
<dbReference type="SUPFAM" id="SSF51366">
    <property type="entry name" value="Ribulose-phoshate binding barrel"/>
    <property type="match status" value="1"/>
</dbReference>
<keyword evidence="6" id="KW-0413">Isomerase</keyword>
<dbReference type="Pfam" id="PF00977">
    <property type="entry name" value="His_biosynth"/>
    <property type="match status" value="1"/>
</dbReference>
<dbReference type="InterPro" id="IPR006062">
    <property type="entry name" value="His_biosynth"/>
</dbReference>
<gene>
    <name evidence="6" type="ORF">J2T55_002506</name>
</gene>
<dbReference type="RefSeq" id="WP_259057492.1">
    <property type="nucleotide sequence ID" value="NZ_JANUCT010000023.1"/>
</dbReference>